<organism evidence="1">
    <name type="scientific">Siphoviridae sp. ctuOq1</name>
    <dbReference type="NCBI Taxonomy" id="2825713"/>
    <lineage>
        <taxon>Viruses</taxon>
        <taxon>Duplodnaviria</taxon>
        <taxon>Heunggongvirae</taxon>
        <taxon>Uroviricota</taxon>
        <taxon>Caudoviricetes</taxon>
    </lineage>
</organism>
<evidence type="ECO:0000313" key="1">
    <source>
        <dbReference type="EMBL" id="DAF99774.1"/>
    </source>
</evidence>
<sequence length="90" mass="10713">MSHLKLIFMKKFIQLSFREKSFKKYLIDINKIDYVIEDENSNIGSFVYLEGLEKPFHVLESVRSINNLISENSQEQSLPIHLQHSIFRKK</sequence>
<proteinExistence type="predicted"/>
<accession>A0A8S5UZJ5</accession>
<reference evidence="1" key="1">
    <citation type="journal article" date="2021" name="Proc. Natl. Acad. Sci. U.S.A.">
        <title>A Catalog of Tens of Thousands of Viruses from Human Metagenomes Reveals Hidden Associations with Chronic Diseases.</title>
        <authorList>
            <person name="Tisza M.J."/>
            <person name="Buck C.B."/>
        </authorList>
    </citation>
    <scope>NUCLEOTIDE SEQUENCE</scope>
    <source>
        <strain evidence="1">CtuOq1</strain>
    </source>
</reference>
<dbReference type="EMBL" id="BK016171">
    <property type="protein sequence ID" value="DAF99774.1"/>
    <property type="molecule type" value="Genomic_DNA"/>
</dbReference>
<name>A0A8S5UZJ5_9CAUD</name>
<protein>
    <submittedName>
        <fullName evidence="1">Uncharacterized protein</fullName>
    </submittedName>
</protein>